<reference evidence="3 4" key="1">
    <citation type="submission" date="2020-08" db="EMBL/GenBank/DDBJ databases">
        <title>Sequencing the genomes of 1000 actinobacteria strains.</title>
        <authorList>
            <person name="Klenk H.-P."/>
        </authorList>
    </citation>
    <scope>NUCLEOTIDE SEQUENCE [LARGE SCALE GENOMIC DNA]</scope>
    <source>
        <strain evidence="3 4">DSM 45267</strain>
    </source>
</reference>
<feature type="region of interest" description="Disordered" evidence="1">
    <location>
        <begin position="37"/>
        <end position="57"/>
    </location>
</feature>
<feature type="transmembrane region" description="Helical" evidence="2">
    <location>
        <begin position="110"/>
        <end position="132"/>
    </location>
</feature>
<dbReference type="Proteomes" id="UP000564573">
    <property type="component" value="Unassembled WGS sequence"/>
</dbReference>
<proteinExistence type="predicted"/>
<keyword evidence="2" id="KW-0812">Transmembrane</keyword>
<sequence length="171" mass="17378">MRKRGEKDHPSPVLAHDHVRDLLVERNGEVGAAGGAIGGAAGGGVPGSRGGASGGRTGGRLGARLFTRVTGLSRSLAVPCTDDAVARARDVAAPLLDEAALPRRDVASPLVLVGMVGAGAMGMNSAVVQLVWHPGRLDVTAHALEGIIDQRTASGAIDKLEEALTPFLRTG</sequence>
<accession>A0A839XKG0</accession>
<evidence type="ECO:0000256" key="1">
    <source>
        <dbReference type="SAM" id="MobiDB-lite"/>
    </source>
</evidence>
<gene>
    <name evidence="3" type="ORF">FB384_002674</name>
</gene>
<dbReference type="EMBL" id="JACIBS010000001">
    <property type="protein sequence ID" value="MBB3663770.1"/>
    <property type="molecule type" value="Genomic_DNA"/>
</dbReference>
<dbReference type="RefSeq" id="WP_183783143.1">
    <property type="nucleotide sequence ID" value="NZ_JACIBS010000001.1"/>
</dbReference>
<keyword evidence="2" id="KW-1133">Transmembrane helix</keyword>
<name>A0A839XKG0_9PSEU</name>
<comment type="caution">
    <text evidence="3">The sequence shown here is derived from an EMBL/GenBank/DDBJ whole genome shotgun (WGS) entry which is preliminary data.</text>
</comment>
<organism evidence="3 4">
    <name type="scientific">Prauserella sediminis</name>
    <dbReference type="NCBI Taxonomy" id="577680"/>
    <lineage>
        <taxon>Bacteria</taxon>
        <taxon>Bacillati</taxon>
        <taxon>Actinomycetota</taxon>
        <taxon>Actinomycetes</taxon>
        <taxon>Pseudonocardiales</taxon>
        <taxon>Pseudonocardiaceae</taxon>
        <taxon>Prauserella</taxon>
        <taxon>Prauserella salsuginis group</taxon>
    </lineage>
</organism>
<keyword evidence="4" id="KW-1185">Reference proteome</keyword>
<evidence type="ECO:0000256" key="2">
    <source>
        <dbReference type="SAM" id="Phobius"/>
    </source>
</evidence>
<dbReference type="AlphaFoldDB" id="A0A839XKG0"/>
<protein>
    <submittedName>
        <fullName evidence="3">Uncharacterized protein</fullName>
    </submittedName>
</protein>
<evidence type="ECO:0000313" key="4">
    <source>
        <dbReference type="Proteomes" id="UP000564573"/>
    </source>
</evidence>
<keyword evidence="2" id="KW-0472">Membrane</keyword>
<evidence type="ECO:0000313" key="3">
    <source>
        <dbReference type="EMBL" id="MBB3663770.1"/>
    </source>
</evidence>